<accession>A0A1F6G0F2</accession>
<gene>
    <name evidence="1" type="ORF">A3H16_02575</name>
</gene>
<protein>
    <submittedName>
        <fullName evidence="1">Uncharacterized protein</fullName>
    </submittedName>
</protein>
<dbReference type="EMBL" id="MFMQ01000046">
    <property type="protein sequence ID" value="OGG91586.1"/>
    <property type="molecule type" value="Genomic_DNA"/>
</dbReference>
<proteinExistence type="predicted"/>
<reference evidence="1 2" key="1">
    <citation type="journal article" date="2016" name="Nat. Commun.">
        <title>Thousands of microbial genomes shed light on interconnected biogeochemical processes in an aquifer system.</title>
        <authorList>
            <person name="Anantharaman K."/>
            <person name="Brown C.T."/>
            <person name="Hug L.A."/>
            <person name="Sharon I."/>
            <person name="Castelle C.J."/>
            <person name="Probst A.J."/>
            <person name="Thomas B.C."/>
            <person name="Singh A."/>
            <person name="Wilkins M.J."/>
            <person name="Karaoz U."/>
            <person name="Brodie E.L."/>
            <person name="Williams K.H."/>
            <person name="Hubbard S.S."/>
            <person name="Banfield J.F."/>
        </authorList>
    </citation>
    <scope>NUCLEOTIDE SEQUENCE [LARGE SCALE GENOMIC DNA]</scope>
</reference>
<sequence>MTLPEKIERAVRQAIDPMEEMPFLQDVPVEEVNLLIDEYLATIQAQLLEVIATNGEMFLEASDSAGLCAMCIAGGIDLPADTLLRTCQLIIDESTQMAEYVADLPNGEPVYMVGMEIDVVA</sequence>
<dbReference type="AlphaFoldDB" id="A0A1F6G0F2"/>
<organism evidence="1 2">
    <name type="scientific">Candidatus Kaiserbacteria bacterium RIFCSPLOWO2_12_FULL_53_8</name>
    <dbReference type="NCBI Taxonomy" id="1798529"/>
    <lineage>
        <taxon>Bacteria</taxon>
        <taxon>Candidatus Kaiseribacteriota</taxon>
    </lineage>
</organism>
<name>A0A1F6G0F2_9BACT</name>
<comment type="caution">
    <text evidence="1">The sequence shown here is derived from an EMBL/GenBank/DDBJ whole genome shotgun (WGS) entry which is preliminary data.</text>
</comment>
<dbReference type="Proteomes" id="UP000178601">
    <property type="component" value="Unassembled WGS sequence"/>
</dbReference>
<evidence type="ECO:0000313" key="2">
    <source>
        <dbReference type="Proteomes" id="UP000178601"/>
    </source>
</evidence>
<evidence type="ECO:0000313" key="1">
    <source>
        <dbReference type="EMBL" id="OGG91586.1"/>
    </source>
</evidence>